<protein>
    <submittedName>
        <fullName evidence="2">Uncharacterized protein</fullName>
    </submittedName>
</protein>
<sequence length="50" mass="6150">MSFYKTFFLANLLKIQVSFCYINIYINIKNTLLFFFFLNQEIKIYILKLL</sequence>
<gene>
    <name evidence="2" type="ORF">OCBIM_22024771mg</name>
</gene>
<reference evidence="2" key="1">
    <citation type="submission" date="2015-07" db="EMBL/GenBank/DDBJ databases">
        <title>MeaNS - Measles Nucleotide Surveillance Program.</title>
        <authorList>
            <person name="Tran T."/>
            <person name="Druce J."/>
        </authorList>
    </citation>
    <scope>NUCLEOTIDE SEQUENCE</scope>
    <source>
        <strain evidence="2">UCB-OBI-ISO-001</strain>
        <tissue evidence="2">Gonad</tissue>
    </source>
</reference>
<organism evidence="2">
    <name type="scientific">Octopus bimaculoides</name>
    <name type="common">California two-spotted octopus</name>
    <dbReference type="NCBI Taxonomy" id="37653"/>
    <lineage>
        <taxon>Eukaryota</taxon>
        <taxon>Metazoa</taxon>
        <taxon>Spiralia</taxon>
        <taxon>Lophotrochozoa</taxon>
        <taxon>Mollusca</taxon>
        <taxon>Cephalopoda</taxon>
        <taxon>Coleoidea</taxon>
        <taxon>Octopodiformes</taxon>
        <taxon>Octopoda</taxon>
        <taxon>Incirrata</taxon>
        <taxon>Octopodidae</taxon>
        <taxon>Octopus</taxon>
    </lineage>
</organism>
<evidence type="ECO:0000256" key="1">
    <source>
        <dbReference type="SAM" id="Phobius"/>
    </source>
</evidence>
<keyword evidence="1" id="KW-1133">Transmembrane helix</keyword>
<name>A0A0L8H125_OCTBM</name>
<evidence type="ECO:0000313" key="2">
    <source>
        <dbReference type="EMBL" id="KOF82814.1"/>
    </source>
</evidence>
<feature type="transmembrane region" description="Helical" evidence="1">
    <location>
        <begin position="15"/>
        <end position="38"/>
    </location>
</feature>
<keyword evidence="1" id="KW-0812">Transmembrane</keyword>
<dbReference type="AlphaFoldDB" id="A0A0L8H125"/>
<accession>A0A0L8H125</accession>
<keyword evidence="1" id="KW-0472">Membrane</keyword>
<dbReference type="EMBL" id="KQ419625">
    <property type="protein sequence ID" value="KOF82814.1"/>
    <property type="molecule type" value="Genomic_DNA"/>
</dbReference>
<proteinExistence type="predicted"/>